<sequence length="108" mass="12212">MNTSVILIMMGTCLVVAVSASFHKTQNTDQLLKEIEYDLEFEDAVRKLSRARRVPESKVRSCGRKLVLYVLTVCETSCDPKKGKEVSILCCNEKCSEETIKQYCCPDL</sequence>
<evidence type="ECO:0000256" key="6">
    <source>
        <dbReference type="SAM" id="SignalP"/>
    </source>
</evidence>
<keyword evidence="5" id="KW-1015">Disulfide bond</keyword>
<protein>
    <submittedName>
        <fullName evidence="8">IlGF domain-containing protein</fullName>
    </submittedName>
</protein>
<evidence type="ECO:0000313" key="8">
    <source>
        <dbReference type="WBParaSite" id="Csp11.Scaffold629.g16421.t2"/>
    </source>
</evidence>
<accession>A0A1I7UA65</accession>
<dbReference type="WBParaSite" id="Csp11.Scaffold629.g16421.t2">
    <property type="protein sequence ID" value="Csp11.Scaffold629.g16421.t2"/>
    <property type="gene ID" value="Csp11.Scaffold629.g16421"/>
</dbReference>
<proteinExistence type="inferred from homology"/>
<keyword evidence="3" id="KW-0964">Secreted</keyword>
<keyword evidence="4 6" id="KW-0732">Signal</keyword>
<dbReference type="PANTHER" id="PTHR33893">
    <property type="entry name" value="INSULIN RELATED-RELATED-RELATED"/>
    <property type="match status" value="1"/>
</dbReference>
<evidence type="ECO:0000256" key="4">
    <source>
        <dbReference type="ARBA" id="ARBA00022729"/>
    </source>
</evidence>
<dbReference type="Gene3D" id="1.10.100.10">
    <property type="entry name" value="Insulin-like"/>
    <property type="match status" value="1"/>
</dbReference>
<organism evidence="7 8">
    <name type="scientific">Caenorhabditis tropicalis</name>
    <dbReference type="NCBI Taxonomy" id="1561998"/>
    <lineage>
        <taxon>Eukaryota</taxon>
        <taxon>Metazoa</taxon>
        <taxon>Ecdysozoa</taxon>
        <taxon>Nematoda</taxon>
        <taxon>Chromadorea</taxon>
        <taxon>Rhabditida</taxon>
        <taxon>Rhabditina</taxon>
        <taxon>Rhabditomorpha</taxon>
        <taxon>Rhabditoidea</taxon>
        <taxon>Rhabditidae</taxon>
        <taxon>Peloderinae</taxon>
        <taxon>Caenorhabditis</taxon>
    </lineage>
</organism>
<dbReference type="GO" id="GO:0005576">
    <property type="term" value="C:extracellular region"/>
    <property type="evidence" value="ECO:0007669"/>
    <property type="project" value="UniProtKB-SubCell"/>
</dbReference>
<dbReference type="PROSITE" id="PS00262">
    <property type="entry name" value="INSULIN"/>
    <property type="match status" value="1"/>
</dbReference>
<evidence type="ECO:0000313" key="7">
    <source>
        <dbReference type="Proteomes" id="UP000095282"/>
    </source>
</evidence>
<dbReference type="InterPro" id="IPR022353">
    <property type="entry name" value="Insulin_CS"/>
</dbReference>
<dbReference type="GO" id="GO:0005179">
    <property type="term" value="F:hormone activity"/>
    <property type="evidence" value="ECO:0007669"/>
    <property type="project" value="InterPro"/>
</dbReference>
<comment type="similarity">
    <text evidence="2">Belongs to the insulin family.</text>
</comment>
<dbReference type="InterPro" id="IPR003235">
    <property type="entry name" value="Nem_insulin-like_b-type"/>
</dbReference>
<evidence type="ECO:0000256" key="3">
    <source>
        <dbReference type="ARBA" id="ARBA00022525"/>
    </source>
</evidence>
<reference evidence="8" key="1">
    <citation type="submission" date="2016-11" db="UniProtKB">
        <authorList>
            <consortium name="WormBaseParasite"/>
        </authorList>
    </citation>
    <scope>IDENTIFICATION</scope>
</reference>
<dbReference type="InterPro" id="IPR036438">
    <property type="entry name" value="Insulin-like_sf"/>
</dbReference>
<feature type="chain" id="PRO_5009308713" evidence="6">
    <location>
        <begin position="21"/>
        <end position="108"/>
    </location>
</feature>
<comment type="subcellular location">
    <subcellularLocation>
        <location evidence="1">Secreted</location>
    </subcellularLocation>
</comment>
<keyword evidence="7" id="KW-1185">Reference proteome</keyword>
<evidence type="ECO:0000256" key="2">
    <source>
        <dbReference type="ARBA" id="ARBA00009034"/>
    </source>
</evidence>
<dbReference type="AlphaFoldDB" id="A0A1I7UA65"/>
<dbReference type="PANTHER" id="PTHR33893:SF9">
    <property type="entry name" value="INSULIN RELATED-RELATED"/>
    <property type="match status" value="1"/>
</dbReference>
<feature type="signal peptide" evidence="6">
    <location>
        <begin position="1"/>
        <end position="20"/>
    </location>
</feature>
<dbReference type="InterPro" id="IPR052335">
    <property type="entry name" value="Insulin-like_regulatory"/>
</dbReference>
<dbReference type="eggNOG" id="ENOG502TIU4">
    <property type="taxonomic scope" value="Eukaryota"/>
</dbReference>
<evidence type="ECO:0000256" key="5">
    <source>
        <dbReference type="ARBA" id="ARBA00023157"/>
    </source>
</evidence>
<dbReference type="Pfam" id="PF03488">
    <property type="entry name" value="Ins_beta"/>
    <property type="match status" value="1"/>
</dbReference>
<dbReference type="Proteomes" id="UP000095282">
    <property type="component" value="Unplaced"/>
</dbReference>
<evidence type="ECO:0000256" key="1">
    <source>
        <dbReference type="ARBA" id="ARBA00004613"/>
    </source>
</evidence>
<name>A0A1I7UA65_9PELO</name>
<dbReference type="SUPFAM" id="SSF56994">
    <property type="entry name" value="Insulin-like"/>
    <property type="match status" value="1"/>
</dbReference>